<evidence type="ECO:0000313" key="2">
    <source>
        <dbReference type="Ensembl" id="ENSCSAVP00000011982.1"/>
    </source>
</evidence>
<sequence length="73" mass="8227">MLQQFEKECLSNQVSLLTLDTDSEVSQAFGTSSMTSDDLEVAVHLERKNSDETNEIPSLQSHYGSLPRPRKEK</sequence>
<protein>
    <submittedName>
        <fullName evidence="2">Uncharacterized protein</fullName>
    </submittedName>
</protein>
<reference evidence="3" key="1">
    <citation type="submission" date="2003-08" db="EMBL/GenBank/DDBJ databases">
        <authorList>
            <person name="Birren B."/>
            <person name="Nusbaum C."/>
            <person name="Abebe A."/>
            <person name="Abouelleil A."/>
            <person name="Adekoya E."/>
            <person name="Ait-zahra M."/>
            <person name="Allen N."/>
            <person name="Allen T."/>
            <person name="An P."/>
            <person name="Anderson M."/>
            <person name="Anderson S."/>
            <person name="Arachchi H."/>
            <person name="Armbruster J."/>
            <person name="Bachantsang P."/>
            <person name="Baldwin J."/>
            <person name="Barry A."/>
            <person name="Bayul T."/>
            <person name="Blitshsteyn B."/>
            <person name="Bloom T."/>
            <person name="Blye J."/>
            <person name="Boguslavskiy L."/>
            <person name="Borowsky M."/>
            <person name="Boukhgalter B."/>
            <person name="Brunache A."/>
            <person name="Butler J."/>
            <person name="Calixte N."/>
            <person name="Calvo S."/>
            <person name="Camarata J."/>
            <person name="Campo K."/>
            <person name="Chang J."/>
            <person name="Cheshatsang Y."/>
            <person name="Citroen M."/>
            <person name="Collymore A."/>
            <person name="Considine T."/>
            <person name="Cook A."/>
            <person name="Cooke P."/>
            <person name="Corum B."/>
            <person name="Cuomo C."/>
            <person name="David R."/>
            <person name="Dawoe T."/>
            <person name="Degray S."/>
            <person name="Dodge S."/>
            <person name="Dooley K."/>
            <person name="Dorje P."/>
            <person name="Dorjee K."/>
            <person name="Dorris L."/>
            <person name="Duffey N."/>
            <person name="Dupes A."/>
            <person name="Elkins T."/>
            <person name="Engels R."/>
            <person name="Erickson J."/>
            <person name="Farina A."/>
            <person name="Faro S."/>
            <person name="Ferreira P."/>
            <person name="Fischer H."/>
            <person name="Fitzgerald M."/>
            <person name="Foley K."/>
            <person name="Gage D."/>
            <person name="Galagan J."/>
            <person name="Gearin G."/>
            <person name="Gnerre S."/>
            <person name="Gnirke A."/>
            <person name="Goyette A."/>
            <person name="Graham J."/>
            <person name="Grandbois E."/>
            <person name="Gyaltsen K."/>
            <person name="Hafez N."/>
            <person name="Hagopian D."/>
            <person name="Hagos B."/>
            <person name="Hall J."/>
            <person name="Hatcher B."/>
            <person name="Heller A."/>
            <person name="Higgins H."/>
            <person name="Honan T."/>
            <person name="Horn A."/>
            <person name="Houde N."/>
            <person name="Hughes L."/>
            <person name="Hulme W."/>
            <person name="Husby E."/>
            <person name="Iliev I."/>
            <person name="Jaffe D."/>
            <person name="Jones C."/>
            <person name="Kamal M."/>
            <person name="Kamat A."/>
            <person name="Kamvysselis M."/>
            <person name="Karlsson E."/>
            <person name="Kells C."/>
            <person name="Kieu A."/>
            <person name="Kisner P."/>
            <person name="Kodira C."/>
            <person name="Kulbokas E."/>
            <person name="Labutti K."/>
            <person name="Lama D."/>
            <person name="Landers T."/>
            <person name="Leger J."/>
            <person name="Levine S."/>
            <person name="Lewis D."/>
            <person name="Lewis T."/>
            <person name="Lindblad-toh K."/>
            <person name="Liu X."/>
            <person name="Lokyitsang T."/>
            <person name="Lokyitsang Y."/>
            <person name="Lucien O."/>
            <person name="Lui A."/>
            <person name="Ma L.J."/>
            <person name="Mabbitt R."/>
            <person name="Macdonald J."/>
            <person name="Maclean C."/>
            <person name="Major J."/>
            <person name="Manning J."/>
            <person name="Marabella R."/>
            <person name="Maru K."/>
            <person name="Matthews C."/>
            <person name="Mauceli E."/>
            <person name="Mccarthy M."/>
            <person name="Mcdonough S."/>
            <person name="Mcghee T."/>
            <person name="Meldrim J."/>
            <person name="Meneus L."/>
            <person name="Mesirov J."/>
            <person name="Mihalev A."/>
            <person name="Mihova T."/>
            <person name="Mikkelsen T."/>
            <person name="Mlenga V."/>
            <person name="Moru K."/>
            <person name="Mozes J."/>
            <person name="Mulrain L."/>
            <person name="Munson G."/>
            <person name="Naylor J."/>
            <person name="Newes C."/>
            <person name="Nguyen C."/>
            <person name="Nguyen N."/>
            <person name="Nguyen T."/>
            <person name="Nicol R."/>
            <person name="Nielsen C."/>
            <person name="Nizzari M."/>
            <person name="Norbu C."/>
            <person name="Norbu N."/>
            <person name="O'donnell P."/>
            <person name="Okoawo O."/>
            <person name="O'leary S."/>
            <person name="Omotosho B."/>
            <person name="O'neill K."/>
            <person name="Osman S."/>
            <person name="Parker S."/>
            <person name="Perrin D."/>
            <person name="Phunkhang P."/>
            <person name="Piqani B."/>
            <person name="Purcell S."/>
            <person name="Rachupka T."/>
            <person name="Ramasamy U."/>
            <person name="Rameau R."/>
            <person name="Ray V."/>
            <person name="Raymond C."/>
            <person name="Retta R."/>
            <person name="Richardson S."/>
            <person name="Rise C."/>
            <person name="Rodriguez J."/>
            <person name="Rogers J."/>
            <person name="Rogov P."/>
            <person name="Rutman M."/>
            <person name="Schupbach R."/>
            <person name="Seaman C."/>
            <person name="Settipalli S."/>
            <person name="Sharpe T."/>
            <person name="Sheridan J."/>
            <person name="Sherpa N."/>
            <person name="Shi J."/>
            <person name="Smirnov S."/>
            <person name="Smith C."/>
            <person name="Sougnez C."/>
            <person name="Spencer B."/>
            <person name="Stalker J."/>
            <person name="Stange-thomann N."/>
            <person name="Stavropoulos S."/>
            <person name="Stetson K."/>
            <person name="Stone C."/>
            <person name="Stone S."/>
            <person name="Stubbs M."/>
            <person name="Talamas J."/>
            <person name="Tchuinga P."/>
            <person name="Tenzing P."/>
            <person name="Tesfaye S."/>
            <person name="Theodore J."/>
            <person name="Thoulutsang Y."/>
            <person name="Topham K."/>
            <person name="Towey S."/>
            <person name="Tsamla T."/>
            <person name="Tsomo N."/>
            <person name="Vallee D."/>
            <person name="Vassiliev H."/>
            <person name="Venkataraman V."/>
            <person name="Vinson J."/>
            <person name="Vo A."/>
            <person name="Wade C."/>
            <person name="Wang S."/>
            <person name="Wangchuk T."/>
            <person name="Wangdi T."/>
            <person name="Whittaker C."/>
            <person name="Wilkinson J."/>
            <person name="Wu Y."/>
            <person name="Wyman D."/>
            <person name="Yadav S."/>
            <person name="Yang S."/>
            <person name="Yang X."/>
            <person name="Yeager S."/>
            <person name="Yee E."/>
            <person name="Young G."/>
            <person name="Zainoun J."/>
            <person name="Zembeck L."/>
            <person name="Zimmer A."/>
            <person name="Zody M."/>
            <person name="Lander E."/>
        </authorList>
    </citation>
    <scope>NUCLEOTIDE SEQUENCE [LARGE SCALE GENOMIC DNA]</scope>
</reference>
<name>H2Z320_CIOSA</name>
<reference evidence="2" key="2">
    <citation type="submission" date="2025-08" db="UniProtKB">
        <authorList>
            <consortium name="Ensembl"/>
        </authorList>
    </citation>
    <scope>IDENTIFICATION</scope>
</reference>
<dbReference type="AlphaFoldDB" id="H2Z320"/>
<dbReference type="Proteomes" id="UP000007875">
    <property type="component" value="Unassembled WGS sequence"/>
</dbReference>
<organism evidence="2 3">
    <name type="scientific">Ciona savignyi</name>
    <name type="common">Pacific transparent sea squirt</name>
    <dbReference type="NCBI Taxonomy" id="51511"/>
    <lineage>
        <taxon>Eukaryota</taxon>
        <taxon>Metazoa</taxon>
        <taxon>Chordata</taxon>
        <taxon>Tunicata</taxon>
        <taxon>Ascidiacea</taxon>
        <taxon>Phlebobranchia</taxon>
        <taxon>Cionidae</taxon>
        <taxon>Ciona</taxon>
    </lineage>
</organism>
<accession>H2Z320</accession>
<dbReference type="Ensembl" id="ENSCSAVT00000012121.1">
    <property type="protein sequence ID" value="ENSCSAVP00000011982.1"/>
    <property type="gene ID" value="ENSCSAVG00000007043.1"/>
</dbReference>
<dbReference type="InParanoid" id="H2Z320"/>
<evidence type="ECO:0000313" key="3">
    <source>
        <dbReference type="Proteomes" id="UP000007875"/>
    </source>
</evidence>
<keyword evidence="3" id="KW-1185">Reference proteome</keyword>
<proteinExistence type="predicted"/>
<feature type="region of interest" description="Disordered" evidence="1">
    <location>
        <begin position="47"/>
        <end position="73"/>
    </location>
</feature>
<evidence type="ECO:0000256" key="1">
    <source>
        <dbReference type="SAM" id="MobiDB-lite"/>
    </source>
</evidence>
<dbReference type="HOGENOM" id="CLU_2704116_0_0_1"/>
<reference evidence="2" key="3">
    <citation type="submission" date="2025-09" db="UniProtKB">
        <authorList>
            <consortium name="Ensembl"/>
        </authorList>
    </citation>
    <scope>IDENTIFICATION</scope>
</reference>